<proteinExistence type="predicted"/>
<dbReference type="Pfam" id="PF05987">
    <property type="entry name" value="DUF898"/>
    <property type="match status" value="1"/>
</dbReference>
<sequence length="352" mass="37330">MSRWGGALDGAYSLPIELSLEPRDFAPLGFGRWAANLASLGLYGYWGRSEVRRRIWGATRLGGAPFRYEGGGAELLLGRLIRVLSVGGVLTVAGVLAASLEPWRMAAAVVFLALAGFLHGFMRFAAFVYMASRTEWRGSSFEVAGSPVGFALRELRDFALAAATLGWWLPHAHRGQAQALWSELRHQGQAVSYDRKAAGRRQVYNAFAIGWFSSVVLALVVGGAAAGLADGFAPIPHPKGELGPSEIGQLACAALAVWMFLIVVWSPYQAAARTAVAAGLGLAVDLGWRENAWLNLSNRLLMVGSLGALAPLTFARECAFLFPQPQLAGAANGAAAVRRAKVSAGGRIVTAP</sequence>
<feature type="transmembrane region" description="Helical" evidence="1">
    <location>
        <begin position="203"/>
        <end position="227"/>
    </location>
</feature>
<dbReference type="RefSeq" id="WP_331930259.1">
    <property type="nucleotide sequence ID" value="NZ_JBEPLU010000001.1"/>
</dbReference>
<feature type="transmembrane region" description="Helical" evidence="1">
    <location>
        <begin position="247"/>
        <end position="265"/>
    </location>
</feature>
<evidence type="ECO:0000256" key="1">
    <source>
        <dbReference type="SAM" id="Phobius"/>
    </source>
</evidence>
<dbReference type="InterPro" id="IPR010295">
    <property type="entry name" value="DUF898"/>
</dbReference>
<comment type="caution">
    <text evidence="2">The sequence shown here is derived from an EMBL/GenBank/DDBJ whole genome shotgun (WGS) entry which is preliminary data.</text>
</comment>
<dbReference type="EMBL" id="JBEPLU010000001">
    <property type="protein sequence ID" value="MET3525734.1"/>
    <property type="molecule type" value="Genomic_DNA"/>
</dbReference>
<reference evidence="2 3" key="1">
    <citation type="submission" date="2024-06" db="EMBL/GenBank/DDBJ databases">
        <title>Genomic Encyclopedia of Type Strains, Phase IV (KMG-IV): sequencing the most valuable type-strain genomes for metagenomic binning, comparative biology and taxonomic classification.</title>
        <authorList>
            <person name="Goeker M."/>
        </authorList>
    </citation>
    <scope>NUCLEOTIDE SEQUENCE [LARGE SCALE GENOMIC DNA]</scope>
    <source>
        <strain evidence="2 3">DSM 17809</strain>
    </source>
</reference>
<evidence type="ECO:0000313" key="2">
    <source>
        <dbReference type="EMBL" id="MET3525734.1"/>
    </source>
</evidence>
<keyword evidence="1" id="KW-0812">Transmembrane</keyword>
<dbReference type="Proteomes" id="UP001549110">
    <property type="component" value="Unassembled WGS sequence"/>
</dbReference>
<keyword evidence="1" id="KW-0472">Membrane</keyword>
<organism evidence="2 3">
    <name type="scientific">Phenylobacterium koreense</name>
    <dbReference type="NCBI Taxonomy" id="266125"/>
    <lineage>
        <taxon>Bacteria</taxon>
        <taxon>Pseudomonadati</taxon>
        <taxon>Pseudomonadota</taxon>
        <taxon>Alphaproteobacteria</taxon>
        <taxon>Caulobacterales</taxon>
        <taxon>Caulobacteraceae</taxon>
        <taxon>Phenylobacterium</taxon>
    </lineage>
</organism>
<protein>
    <submittedName>
        <fullName evidence="2">Uncharacterized membrane protein YjgN (DUF898 family)</fullName>
    </submittedName>
</protein>
<evidence type="ECO:0000313" key="3">
    <source>
        <dbReference type="Proteomes" id="UP001549110"/>
    </source>
</evidence>
<gene>
    <name evidence="2" type="ORF">ABID41_000829</name>
</gene>
<keyword evidence="1" id="KW-1133">Transmembrane helix</keyword>
<feature type="transmembrane region" description="Helical" evidence="1">
    <location>
        <begin position="80"/>
        <end position="100"/>
    </location>
</feature>
<name>A0ABV2EFD2_9CAUL</name>
<keyword evidence="3" id="KW-1185">Reference proteome</keyword>
<feature type="transmembrane region" description="Helical" evidence="1">
    <location>
        <begin position="25"/>
        <end position="46"/>
    </location>
</feature>
<accession>A0ABV2EFD2</accession>
<feature type="transmembrane region" description="Helical" evidence="1">
    <location>
        <begin position="106"/>
        <end position="131"/>
    </location>
</feature>